<dbReference type="KEGG" id="hch:HCH_00799"/>
<dbReference type="Pfam" id="PF03334">
    <property type="entry name" value="PhaG_MnhG_YufB"/>
    <property type="match status" value="1"/>
</dbReference>
<name>Q2SNT0_HAHCH</name>
<dbReference type="OrthoDB" id="9813804at2"/>
<dbReference type="NCBIfam" id="NF009316">
    <property type="entry name" value="PRK12674.1-5"/>
    <property type="match status" value="1"/>
</dbReference>
<organism evidence="1 2">
    <name type="scientific">Hahella chejuensis (strain KCTC 2396)</name>
    <dbReference type="NCBI Taxonomy" id="349521"/>
    <lineage>
        <taxon>Bacteria</taxon>
        <taxon>Pseudomonadati</taxon>
        <taxon>Pseudomonadota</taxon>
        <taxon>Gammaproteobacteria</taxon>
        <taxon>Oceanospirillales</taxon>
        <taxon>Hahellaceae</taxon>
        <taxon>Hahella</taxon>
    </lineage>
</organism>
<dbReference type="STRING" id="349521.HCH_00799"/>
<dbReference type="PANTHER" id="PTHR34703:SF1">
    <property type="entry name" value="ANTIPORTER SUBUNIT MNHG2-RELATED"/>
    <property type="match status" value="1"/>
</dbReference>
<dbReference type="EMBL" id="CP000155">
    <property type="protein sequence ID" value="ABC27694.1"/>
    <property type="molecule type" value="Genomic_DNA"/>
</dbReference>
<dbReference type="HOGENOM" id="CLU_121334_0_0_6"/>
<dbReference type="eggNOG" id="COG1320">
    <property type="taxonomic scope" value="Bacteria"/>
</dbReference>
<dbReference type="AlphaFoldDB" id="Q2SNT0"/>
<evidence type="ECO:0000313" key="1">
    <source>
        <dbReference type="EMBL" id="ABC27694.1"/>
    </source>
</evidence>
<proteinExistence type="predicted"/>
<dbReference type="GO" id="GO:0015385">
    <property type="term" value="F:sodium:proton antiporter activity"/>
    <property type="evidence" value="ECO:0007669"/>
    <property type="project" value="TreeGrafter"/>
</dbReference>
<protein>
    <submittedName>
        <fullName evidence="1">Multisubunit Na+/H+ antiporter, MnhG subunit</fullName>
    </submittedName>
</protein>
<dbReference type="InterPro" id="IPR005133">
    <property type="entry name" value="PhaG_MnhG_YufB"/>
</dbReference>
<dbReference type="PANTHER" id="PTHR34703">
    <property type="entry name" value="ANTIPORTER SUBUNIT MNHG2-RELATED"/>
    <property type="match status" value="1"/>
</dbReference>
<keyword evidence="2" id="KW-1185">Reference proteome</keyword>
<dbReference type="RefSeq" id="WP_011394771.1">
    <property type="nucleotide sequence ID" value="NC_007645.1"/>
</dbReference>
<dbReference type="NCBIfam" id="TIGR01300">
    <property type="entry name" value="CPA3_mnhG_phaG"/>
    <property type="match status" value="1"/>
</dbReference>
<sequence length="120" mass="13041">MSFTVELIICALVLLGGLFALLGSIGVLKMSDFYTRLHAPTLAATVGMGSLLIASIIAFTVREQRLSAHELLITLFVMITAPVTAHMLAKVALHQSQQSLANTRNQALTERIRKRLPPSE</sequence>
<accession>Q2SNT0</accession>
<dbReference type="Proteomes" id="UP000000238">
    <property type="component" value="Chromosome"/>
</dbReference>
<gene>
    <name evidence="1" type="primary">mnhG</name>
    <name evidence="1" type="ordered locus">HCH_00799</name>
</gene>
<evidence type="ECO:0000313" key="2">
    <source>
        <dbReference type="Proteomes" id="UP000000238"/>
    </source>
</evidence>
<reference evidence="1 2" key="1">
    <citation type="journal article" date="2005" name="Nucleic Acids Res.">
        <title>Genomic blueprint of Hahella chejuensis, a marine microbe producing an algicidal agent.</title>
        <authorList>
            <person name="Jeong H."/>
            <person name="Yim J.H."/>
            <person name="Lee C."/>
            <person name="Choi S.-H."/>
            <person name="Park Y.K."/>
            <person name="Yoon S.H."/>
            <person name="Hur C.-G."/>
            <person name="Kang H.-Y."/>
            <person name="Kim D."/>
            <person name="Lee H.H."/>
            <person name="Park K.H."/>
            <person name="Park S.-H."/>
            <person name="Park H.-S."/>
            <person name="Lee H.K."/>
            <person name="Oh T.K."/>
            <person name="Kim J.F."/>
        </authorList>
    </citation>
    <scope>NUCLEOTIDE SEQUENCE [LARGE SCALE GENOMIC DNA]</scope>
    <source>
        <strain evidence="1 2">KCTC 2396</strain>
    </source>
</reference>